<dbReference type="AlphaFoldDB" id="A0A2M8P2E7"/>
<comment type="caution">
    <text evidence="3">The sequence shown here is derived from an EMBL/GenBank/DDBJ whole genome shotgun (WGS) entry which is preliminary data.</text>
</comment>
<protein>
    <recommendedName>
        <fullName evidence="5">Septum formation initiator</fullName>
    </recommendedName>
</protein>
<keyword evidence="2" id="KW-0812">Transmembrane</keyword>
<dbReference type="InterPro" id="IPR007060">
    <property type="entry name" value="FtsL/DivIC"/>
</dbReference>
<dbReference type="Pfam" id="PF04977">
    <property type="entry name" value="DivIC"/>
    <property type="match status" value="1"/>
</dbReference>
<evidence type="ECO:0000313" key="3">
    <source>
        <dbReference type="EMBL" id="PJF31729.1"/>
    </source>
</evidence>
<evidence type="ECO:0000313" key="4">
    <source>
        <dbReference type="Proteomes" id="UP000228921"/>
    </source>
</evidence>
<feature type="region of interest" description="Disordered" evidence="1">
    <location>
        <begin position="1"/>
        <end position="21"/>
    </location>
</feature>
<evidence type="ECO:0000256" key="2">
    <source>
        <dbReference type="SAM" id="Phobius"/>
    </source>
</evidence>
<gene>
    <name evidence="3" type="ORF">CUN51_01960</name>
</gene>
<evidence type="ECO:0000256" key="1">
    <source>
        <dbReference type="SAM" id="MobiDB-lite"/>
    </source>
</evidence>
<keyword evidence="2" id="KW-0472">Membrane</keyword>
<dbReference type="EMBL" id="PGTK01000002">
    <property type="protein sequence ID" value="PJF31729.1"/>
    <property type="molecule type" value="Genomic_DNA"/>
</dbReference>
<reference evidence="3 4" key="1">
    <citation type="submission" date="2017-11" db="EMBL/GenBank/DDBJ databases">
        <title>Evolution of Phototrophy in the Chloroflexi Phylum Driven by Horizontal Gene Transfer.</title>
        <authorList>
            <person name="Ward L.M."/>
            <person name="Hemp J."/>
            <person name="Shih P.M."/>
            <person name="Mcglynn S.E."/>
            <person name="Fischer W."/>
        </authorList>
    </citation>
    <scope>NUCLEOTIDE SEQUENCE [LARGE SCALE GENOMIC DNA]</scope>
    <source>
        <strain evidence="3">CP2_2F</strain>
    </source>
</reference>
<keyword evidence="2" id="KW-1133">Transmembrane helix</keyword>
<organism evidence="3 4">
    <name type="scientific">Candidatus Thermofonsia Clade 1 bacterium</name>
    <dbReference type="NCBI Taxonomy" id="2364210"/>
    <lineage>
        <taxon>Bacteria</taxon>
        <taxon>Bacillati</taxon>
        <taxon>Chloroflexota</taxon>
        <taxon>Candidatus Thermofontia</taxon>
        <taxon>Candidatus Thermofonsia Clade 1</taxon>
    </lineage>
</organism>
<accession>A0A2M8P2E7</accession>
<feature type="transmembrane region" description="Helical" evidence="2">
    <location>
        <begin position="20"/>
        <end position="40"/>
    </location>
</feature>
<proteinExistence type="predicted"/>
<name>A0A2M8P2E7_9CHLR</name>
<sequence>MTDQPSKPKSTSKPRSTPRPISSMQIVFGSILAISLLLAINFSGRIAAGRQLNAQRQELLYSIETLQARATALRTELNFYASDAFVEEWARREGKMVKPGEVLVVPVPPFTTPTPIRTPTPLPEVVTRRESAPSNFELWWRLFFDSPPPR</sequence>
<dbReference type="Proteomes" id="UP000228921">
    <property type="component" value="Unassembled WGS sequence"/>
</dbReference>
<evidence type="ECO:0008006" key="5">
    <source>
        <dbReference type="Google" id="ProtNLM"/>
    </source>
</evidence>